<name>M3A6J4_9PROT</name>
<sequence>MKAARIFYDRMDFPDCAIVEMVIWAVPSPVEGSAHGLKYSLFYGYPGRRLIGYDNERGKGDHRHIDGREEAYSFTTPEGLVADFLADIRRMRGEP</sequence>
<dbReference type="Pfam" id="PF20126">
    <property type="entry name" value="TumE"/>
    <property type="match status" value="1"/>
</dbReference>
<dbReference type="STRING" id="1244869.H261_18472"/>
<evidence type="ECO:0000313" key="2">
    <source>
        <dbReference type="Proteomes" id="UP000011744"/>
    </source>
</evidence>
<proteinExistence type="predicted"/>
<dbReference type="eggNOG" id="ENOG5032Y3P">
    <property type="taxonomic scope" value="Bacteria"/>
</dbReference>
<reference evidence="1 2" key="1">
    <citation type="journal article" date="2014" name="Genome Announc.">
        <title>Draft Genome Sequence of Magnetospirillum sp. Strain SO-1, a Freshwater Magnetotactic Bacterium Isolated from the Ol'khovka River, Russia.</title>
        <authorList>
            <person name="Grouzdev D.S."/>
            <person name="Dziuba M.V."/>
            <person name="Sukhacheva M.S."/>
            <person name="Mardanov A.V."/>
            <person name="Beletskiy A.V."/>
            <person name="Kuznetsov B.B."/>
            <person name="Skryabin K.G."/>
        </authorList>
    </citation>
    <scope>NUCLEOTIDE SEQUENCE [LARGE SCALE GENOMIC DNA]</scope>
    <source>
        <strain evidence="1 2">SO-1</strain>
    </source>
</reference>
<dbReference type="OrthoDB" id="7451512at2"/>
<dbReference type="InterPro" id="IPR045397">
    <property type="entry name" value="TumE-like"/>
</dbReference>
<keyword evidence="2" id="KW-1185">Reference proteome</keyword>
<protein>
    <submittedName>
        <fullName evidence="1">Uncharacterized protein</fullName>
    </submittedName>
</protein>
<comment type="caution">
    <text evidence="1">The sequence shown here is derived from an EMBL/GenBank/DDBJ whole genome shotgun (WGS) entry which is preliminary data.</text>
</comment>
<dbReference type="Proteomes" id="UP000011744">
    <property type="component" value="Unassembled WGS sequence"/>
</dbReference>
<gene>
    <name evidence="1" type="ORF">H261_18472</name>
</gene>
<accession>M3A6J4</accession>
<evidence type="ECO:0000313" key="1">
    <source>
        <dbReference type="EMBL" id="EME68428.1"/>
    </source>
</evidence>
<dbReference type="EMBL" id="AONQ01000066">
    <property type="protein sequence ID" value="EME68428.1"/>
    <property type="molecule type" value="Genomic_DNA"/>
</dbReference>
<organism evidence="1 2">
    <name type="scientific">Paramagnetospirillum caucaseum</name>
    <dbReference type="NCBI Taxonomy" id="1244869"/>
    <lineage>
        <taxon>Bacteria</taxon>
        <taxon>Pseudomonadati</taxon>
        <taxon>Pseudomonadota</taxon>
        <taxon>Alphaproteobacteria</taxon>
        <taxon>Rhodospirillales</taxon>
        <taxon>Magnetospirillaceae</taxon>
        <taxon>Paramagnetospirillum</taxon>
    </lineage>
</organism>
<dbReference type="AlphaFoldDB" id="M3A6J4"/>
<dbReference type="PATRIC" id="fig|1244869.3.peg.3691"/>